<evidence type="ECO:0000256" key="1">
    <source>
        <dbReference type="ARBA" id="ARBA00004196"/>
    </source>
</evidence>
<keyword evidence="3" id="KW-0732">Signal</keyword>
<dbReference type="Proteomes" id="UP000230821">
    <property type="component" value="Unassembled WGS sequence"/>
</dbReference>
<evidence type="ECO:0000256" key="3">
    <source>
        <dbReference type="ARBA" id="ARBA00022729"/>
    </source>
</evidence>
<organism evidence="5 6">
    <name type="scientific">candidate division KSB3 bacterium</name>
    <dbReference type="NCBI Taxonomy" id="2044937"/>
    <lineage>
        <taxon>Bacteria</taxon>
        <taxon>candidate division KSB3</taxon>
    </lineage>
</organism>
<dbReference type="InterPro" id="IPR028082">
    <property type="entry name" value="Peripla_BP_I"/>
</dbReference>
<dbReference type="PANTHER" id="PTHR46847">
    <property type="entry name" value="D-ALLOSE-BINDING PERIPLASMIC PROTEIN-RELATED"/>
    <property type="match status" value="1"/>
</dbReference>
<gene>
    <name evidence="5" type="ORF">CSA56_13575</name>
</gene>
<comment type="subcellular location">
    <subcellularLocation>
        <location evidence="1">Cell envelope</location>
    </subcellularLocation>
</comment>
<protein>
    <submittedName>
        <fullName evidence="5">D-ribose ABC transporter substrate-binding protein</fullName>
    </submittedName>
</protein>
<dbReference type="InterPro" id="IPR025997">
    <property type="entry name" value="SBP_2_dom"/>
</dbReference>
<dbReference type="Pfam" id="PF13407">
    <property type="entry name" value="Peripla_BP_4"/>
    <property type="match status" value="1"/>
</dbReference>
<name>A0A2G6KBC1_9BACT</name>
<evidence type="ECO:0000313" key="5">
    <source>
        <dbReference type="EMBL" id="PIE32957.1"/>
    </source>
</evidence>
<evidence type="ECO:0000256" key="2">
    <source>
        <dbReference type="ARBA" id="ARBA00007639"/>
    </source>
</evidence>
<dbReference type="PANTHER" id="PTHR46847:SF1">
    <property type="entry name" value="D-ALLOSE-BINDING PERIPLASMIC PROTEIN-RELATED"/>
    <property type="match status" value="1"/>
</dbReference>
<dbReference type="Gene3D" id="3.40.50.2300">
    <property type="match status" value="2"/>
</dbReference>
<proteinExistence type="inferred from homology"/>
<feature type="domain" description="Periplasmic binding protein" evidence="4">
    <location>
        <begin position="31"/>
        <end position="283"/>
    </location>
</feature>
<dbReference type="GO" id="GO:0030313">
    <property type="term" value="C:cell envelope"/>
    <property type="evidence" value="ECO:0007669"/>
    <property type="project" value="UniProtKB-SubCell"/>
</dbReference>
<reference evidence="5 6" key="1">
    <citation type="submission" date="2017-10" db="EMBL/GenBank/DDBJ databases">
        <title>Novel microbial diversity and functional potential in the marine mammal oral microbiome.</title>
        <authorList>
            <person name="Dudek N.K."/>
            <person name="Sun C.L."/>
            <person name="Burstein D."/>
            <person name="Kantor R.S."/>
            <person name="Aliaga Goltsman D.S."/>
            <person name="Bik E.M."/>
            <person name="Thomas B.C."/>
            <person name="Banfield J.F."/>
            <person name="Relman D.A."/>
        </authorList>
    </citation>
    <scope>NUCLEOTIDE SEQUENCE [LARGE SCALE GENOMIC DNA]</scope>
    <source>
        <strain evidence="5">DOLJORAL78_47_16</strain>
    </source>
</reference>
<sequence length="310" mass="33303">MKRLMIASILSLILVGLVTSTVFAADKFVLGFSPKALVSPFWIRMTEAVKEYGAANDIEVLIVAPPAETDVMQQMNMLEDLIQQGVDLIAVGPTDPQGLVPTLQGAIDAGIPVVIMETQTPLPGVDAVSVIGSDNVTAGRMVGEYTAKLLDGKGNVVVIEGIAGNNTGEERKQGFNEIMDQYDDLNVVASQPGNWERALAMNVMENILQSNPEVDFVFACSDEMGLGALMALEASDMQVPVIGVDGNKDAVIAIQEGRMEASVAQSPEKMGELLITEVVEKLRDGQDVEPILTTEFFMITKDNADQFLQD</sequence>
<dbReference type="AlphaFoldDB" id="A0A2G6KBC1"/>
<dbReference type="SUPFAM" id="SSF53822">
    <property type="entry name" value="Periplasmic binding protein-like I"/>
    <property type="match status" value="1"/>
</dbReference>
<comment type="similarity">
    <text evidence="2">Belongs to the bacterial solute-binding protein 2 family.</text>
</comment>
<dbReference type="GO" id="GO:0030246">
    <property type="term" value="F:carbohydrate binding"/>
    <property type="evidence" value="ECO:0007669"/>
    <property type="project" value="UniProtKB-ARBA"/>
</dbReference>
<evidence type="ECO:0000259" key="4">
    <source>
        <dbReference type="Pfam" id="PF13407"/>
    </source>
</evidence>
<accession>A0A2G6KBC1</accession>
<dbReference type="CDD" id="cd01536">
    <property type="entry name" value="PBP1_ABC_sugar_binding-like"/>
    <property type="match status" value="1"/>
</dbReference>
<dbReference type="EMBL" id="PDSK01000105">
    <property type="protein sequence ID" value="PIE32957.1"/>
    <property type="molecule type" value="Genomic_DNA"/>
</dbReference>
<comment type="caution">
    <text evidence="5">The sequence shown here is derived from an EMBL/GenBank/DDBJ whole genome shotgun (WGS) entry which is preliminary data.</text>
</comment>
<evidence type="ECO:0000313" key="6">
    <source>
        <dbReference type="Proteomes" id="UP000230821"/>
    </source>
</evidence>